<dbReference type="RefSeq" id="WP_167128321.1">
    <property type="nucleotide sequence ID" value="NZ_JAANCM010000004.1"/>
</dbReference>
<evidence type="ECO:0000313" key="1">
    <source>
        <dbReference type="EMBL" id="NHT75938.1"/>
    </source>
</evidence>
<proteinExistence type="predicted"/>
<organism evidence="1 3">
    <name type="scientific">Ferranicluibacter rubi</name>
    <dbReference type="NCBI Taxonomy" id="2715133"/>
    <lineage>
        <taxon>Bacteria</taxon>
        <taxon>Pseudomonadati</taxon>
        <taxon>Pseudomonadota</taxon>
        <taxon>Alphaproteobacteria</taxon>
        <taxon>Hyphomicrobiales</taxon>
        <taxon>Rhizobiaceae</taxon>
        <taxon>Ferranicluibacter</taxon>
    </lineage>
</organism>
<dbReference type="EMBL" id="JAANCM010000004">
    <property type="protein sequence ID" value="NHT75938.1"/>
    <property type="molecule type" value="Genomic_DNA"/>
</dbReference>
<keyword evidence="3" id="KW-1185">Reference proteome</keyword>
<dbReference type="AlphaFoldDB" id="A0AA43ZFD9"/>
<comment type="caution">
    <text evidence="1">The sequence shown here is derived from an EMBL/GenBank/DDBJ whole genome shotgun (WGS) entry which is preliminary data.</text>
</comment>
<dbReference type="Proteomes" id="UP001155840">
    <property type="component" value="Unassembled WGS sequence"/>
</dbReference>
<reference evidence="1" key="1">
    <citation type="submission" date="2020-03" db="EMBL/GenBank/DDBJ databases">
        <title>Ferranicluibacter endophyticum gen. nov., sp. nov., a new genus isolated from Rubus ulmifolius Schott. stem.</title>
        <authorList>
            <person name="Roca-Couso R."/>
            <person name="Flores-Felix J.D."/>
            <person name="Igual J.M."/>
            <person name="Rivas R."/>
        </authorList>
    </citation>
    <scope>NUCLEOTIDE SEQUENCE</scope>
    <source>
        <strain evidence="1">CRRU44</strain>
    </source>
</reference>
<evidence type="ECO:0000313" key="2">
    <source>
        <dbReference type="EMBL" id="NHT75998.1"/>
    </source>
</evidence>
<protein>
    <submittedName>
        <fullName evidence="1">Uncharacterized protein</fullName>
    </submittedName>
</protein>
<name>A0AA43ZFD9_9HYPH</name>
<accession>A0AA43ZFD9</accession>
<evidence type="ECO:0000313" key="3">
    <source>
        <dbReference type="Proteomes" id="UP001155840"/>
    </source>
</evidence>
<sequence length="57" mass="6511">MNEEFEKKAQETLQRKIGKLFMDLSLVETQAAFLNSQLELATSAEPKRSKAKTQRTP</sequence>
<dbReference type="EMBL" id="JAANCM010000004">
    <property type="protein sequence ID" value="NHT75998.1"/>
    <property type="molecule type" value="Genomic_DNA"/>
</dbReference>
<gene>
    <name evidence="1" type="ORF">G8E10_09315</name>
    <name evidence="2" type="ORF">G8E10_09650</name>
</gene>